<organism evidence="2 3">
    <name type="scientific">Capsicum annuum</name>
    <name type="common">Capsicum pepper</name>
    <dbReference type="NCBI Taxonomy" id="4072"/>
    <lineage>
        <taxon>Eukaryota</taxon>
        <taxon>Viridiplantae</taxon>
        <taxon>Streptophyta</taxon>
        <taxon>Embryophyta</taxon>
        <taxon>Tracheophyta</taxon>
        <taxon>Spermatophyta</taxon>
        <taxon>Magnoliopsida</taxon>
        <taxon>eudicotyledons</taxon>
        <taxon>Gunneridae</taxon>
        <taxon>Pentapetalae</taxon>
        <taxon>asterids</taxon>
        <taxon>lamiids</taxon>
        <taxon>Solanales</taxon>
        <taxon>Solanaceae</taxon>
        <taxon>Solanoideae</taxon>
        <taxon>Capsiceae</taxon>
        <taxon>Capsicum</taxon>
    </lineage>
</organism>
<feature type="region of interest" description="Disordered" evidence="1">
    <location>
        <begin position="279"/>
        <end position="304"/>
    </location>
</feature>
<name>A0A2G2Z415_CAPAN</name>
<dbReference type="Pfam" id="PF08284">
    <property type="entry name" value="RVP_2"/>
    <property type="match status" value="1"/>
</dbReference>
<dbReference type="Gramene" id="PHT76767">
    <property type="protein sequence ID" value="PHT76767"/>
    <property type="gene ID" value="T459_20289"/>
</dbReference>
<accession>A0A2G2Z415</accession>
<proteinExistence type="predicted"/>
<gene>
    <name evidence="2" type="ORF">T459_20289</name>
</gene>
<dbReference type="Gene3D" id="2.40.70.10">
    <property type="entry name" value="Acid Proteases"/>
    <property type="match status" value="1"/>
</dbReference>
<feature type="compositionally biased region" description="Low complexity" evidence="1">
    <location>
        <begin position="38"/>
        <end position="53"/>
    </location>
</feature>
<dbReference type="InterPro" id="IPR021109">
    <property type="entry name" value="Peptidase_aspartic_dom_sf"/>
</dbReference>
<protein>
    <recommendedName>
        <fullName evidence="4">Retrotransposon gag domain-containing protein</fullName>
    </recommendedName>
</protein>
<dbReference type="AlphaFoldDB" id="A0A2G2Z415"/>
<feature type="region of interest" description="Disordered" evidence="1">
    <location>
        <begin position="23"/>
        <end position="71"/>
    </location>
</feature>
<dbReference type="Proteomes" id="UP000222542">
    <property type="component" value="Unassembled WGS sequence"/>
</dbReference>
<sequence length="443" mass="48958">MGDGAHNTRLQILDDAIKHLQEEVSSHNPASTPSASEISPNPTTSSPFSIPSPQNFIYQDLSSPTRSPNVTQFPPLPPMQQHPLTPFRRDNPLTPFRRDKPAPIGLPKFDGQHDESWVFHANQYFDVYAIPDENRLNLASFYLEEEPEGILAKLQMTSSVRDYLSQQLANRTSHLNPDMMKHCFIFGLHPNIKSEVLSFQPNTLNDAISLGFLHEQKHLCQVKPPTRPNQFSKPLSVSLPAQSTFTPKFTTPLSTGSSSLPATSLSGSSLLFFFATFSPEDEPSEESPPPSPSPTPESDMSFSPTESSLLTISYQALLGGPSTITSVRFICQVKGQTAQVLIDDRSTHSFITSHVAKSLKLPIKSSIKFSVLVGNGHNLPCLGVVRDLSITIQGRTFSTDFFVIDLHGSDLVLRVIWLANLGPIMIDYAQHLFQFDFQGKCVS</sequence>
<evidence type="ECO:0000313" key="3">
    <source>
        <dbReference type="Proteomes" id="UP000222542"/>
    </source>
</evidence>
<keyword evidence="3" id="KW-1185">Reference proteome</keyword>
<reference evidence="2 3" key="1">
    <citation type="journal article" date="2014" name="Nat. Genet.">
        <title>Genome sequence of the hot pepper provides insights into the evolution of pungency in Capsicum species.</title>
        <authorList>
            <person name="Kim S."/>
            <person name="Park M."/>
            <person name="Yeom S.I."/>
            <person name="Kim Y.M."/>
            <person name="Lee J.M."/>
            <person name="Lee H.A."/>
            <person name="Seo E."/>
            <person name="Choi J."/>
            <person name="Cheong K."/>
            <person name="Kim K.T."/>
            <person name="Jung K."/>
            <person name="Lee G.W."/>
            <person name="Oh S.K."/>
            <person name="Bae C."/>
            <person name="Kim S.B."/>
            <person name="Lee H.Y."/>
            <person name="Kim S.Y."/>
            <person name="Kim M.S."/>
            <person name="Kang B.C."/>
            <person name="Jo Y.D."/>
            <person name="Yang H.B."/>
            <person name="Jeong H.J."/>
            <person name="Kang W.H."/>
            <person name="Kwon J.K."/>
            <person name="Shin C."/>
            <person name="Lim J.Y."/>
            <person name="Park J.H."/>
            <person name="Huh J.H."/>
            <person name="Kim J.S."/>
            <person name="Kim B.D."/>
            <person name="Cohen O."/>
            <person name="Paran I."/>
            <person name="Suh M.C."/>
            <person name="Lee S.B."/>
            <person name="Kim Y.K."/>
            <person name="Shin Y."/>
            <person name="Noh S.J."/>
            <person name="Park J."/>
            <person name="Seo Y.S."/>
            <person name="Kwon S.Y."/>
            <person name="Kim H.A."/>
            <person name="Park J.M."/>
            <person name="Kim H.J."/>
            <person name="Choi S.B."/>
            <person name="Bosland P.W."/>
            <person name="Reeves G."/>
            <person name="Jo S.H."/>
            <person name="Lee B.W."/>
            <person name="Cho H.T."/>
            <person name="Choi H.S."/>
            <person name="Lee M.S."/>
            <person name="Yu Y."/>
            <person name="Do Choi Y."/>
            <person name="Park B.S."/>
            <person name="van Deynze A."/>
            <person name="Ashrafi H."/>
            <person name="Hill T."/>
            <person name="Kim W.T."/>
            <person name="Pai H.S."/>
            <person name="Ahn H.K."/>
            <person name="Yeam I."/>
            <person name="Giovannoni J.J."/>
            <person name="Rose J.K."/>
            <person name="Sorensen I."/>
            <person name="Lee S.J."/>
            <person name="Kim R.W."/>
            <person name="Choi I.Y."/>
            <person name="Choi B.S."/>
            <person name="Lim J.S."/>
            <person name="Lee Y.H."/>
            <person name="Choi D."/>
        </authorList>
    </citation>
    <scope>NUCLEOTIDE SEQUENCE [LARGE SCALE GENOMIC DNA]</scope>
    <source>
        <strain evidence="3">cv. CM334</strain>
    </source>
</reference>
<dbReference type="EMBL" id="AYRZ02000007">
    <property type="protein sequence ID" value="PHT76767.1"/>
    <property type="molecule type" value="Genomic_DNA"/>
</dbReference>
<reference evidence="2 3" key="2">
    <citation type="journal article" date="2017" name="Genome Biol.">
        <title>New reference genome sequences of hot pepper reveal the massive evolution of plant disease-resistance genes by retroduplication.</title>
        <authorList>
            <person name="Kim S."/>
            <person name="Park J."/>
            <person name="Yeom S.I."/>
            <person name="Kim Y.M."/>
            <person name="Seo E."/>
            <person name="Kim K.T."/>
            <person name="Kim M.S."/>
            <person name="Lee J.M."/>
            <person name="Cheong K."/>
            <person name="Shin H.S."/>
            <person name="Kim S.B."/>
            <person name="Han K."/>
            <person name="Lee J."/>
            <person name="Park M."/>
            <person name="Lee H.A."/>
            <person name="Lee H.Y."/>
            <person name="Lee Y."/>
            <person name="Oh S."/>
            <person name="Lee J.H."/>
            <person name="Choi E."/>
            <person name="Choi E."/>
            <person name="Lee S.E."/>
            <person name="Jeon J."/>
            <person name="Kim H."/>
            <person name="Choi G."/>
            <person name="Song H."/>
            <person name="Lee J."/>
            <person name="Lee S.C."/>
            <person name="Kwon J.K."/>
            <person name="Lee H.Y."/>
            <person name="Koo N."/>
            <person name="Hong Y."/>
            <person name="Kim R.W."/>
            <person name="Kang W.H."/>
            <person name="Huh J.H."/>
            <person name="Kang B.C."/>
            <person name="Yang T.J."/>
            <person name="Lee Y.H."/>
            <person name="Bennetzen J.L."/>
            <person name="Choi D."/>
        </authorList>
    </citation>
    <scope>NUCLEOTIDE SEQUENCE [LARGE SCALE GENOMIC DNA]</scope>
    <source>
        <strain evidence="3">cv. CM334</strain>
    </source>
</reference>
<evidence type="ECO:0000256" key="1">
    <source>
        <dbReference type="SAM" id="MobiDB-lite"/>
    </source>
</evidence>
<dbReference type="OMA" id="RTTEMSP"/>
<feature type="compositionally biased region" description="Polar residues" evidence="1">
    <location>
        <begin position="26"/>
        <end position="37"/>
    </location>
</feature>
<feature type="compositionally biased region" description="Polar residues" evidence="1">
    <location>
        <begin position="54"/>
        <end position="71"/>
    </location>
</feature>
<evidence type="ECO:0000313" key="2">
    <source>
        <dbReference type="EMBL" id="PHT76767.1"/>
    </source>
</evidence>
<evidence type="ECO:0008006" key="4">
    <source>
        <dbReference type="Google" id="ProtNLM"/>
    </source>
</evidence>
<dbReference type="CDD" id="cd00303">
    <property type="entry name" value="retropepsin_like"/>
    <property type="match status" value="1"/>
</dbReference>
<feature type="compositionally biased region" description="Pro residues" evidence="1">
    <location>
        <begin position="286"/>
        <end position="295"/>
    </location>
</feature>
<comment type="caution">
    <text evidence="2">The sequence shown here is derived from an EMBL/GenBank/DDBJ whole genome shotgun (WGS) entry which is preliminary data.</text>
</comment>